<feature type="region of interest" description="Disordered" evidence="1">
    <location>
        <begin position="1"/>
        <end position="33"/>
    </location>
</feature>
<proteinExistence type="predicted"/>
<organism evidence="2 3">
    <name type="scientific">Aspergillus niger</name>
    <dbReference type="NCBI Taxonomy" id="5061"/>
    <lineage>
        <taxon>Eukaryota</taxon>
        <taxon>Fungi</taxon>
        <taxon>Dikarya</taxon>
        <taxon>Ascomycota</taxon>
        <taxon>Pezizomycotina</taxon>
        <taxon>Eurotiomycetes</taxon>
        <taxon>Eurotiomycetidae</taxon>
        <taxon>Eurotiales</taxon>
        <taxon>Aspergillaceae</taxon>
        <taxon>Aspergillus</taxon>
        <taxon>Aspergillus subgen. Circumdati</taxon>
    </lineage>
</organism>
<protein>
    <submittedName>
        <fullName evidence="2">Uncharacterized protein</fullName>
    </submittedName>
</protein>
<dbReference type="AlphaFoldDB" id="A0A9W6AFA1"/>
<dbReference type="EMBL" id="BRPB01000312">
    <property type="protein sequence ID" value="GLA56206.1"/>
    <property type="molecule type" value="Genomic_DNA"/>
</dbReference>
<evidence type="ECO:0000313" key="2">
    <source>
        <dbReference type="EMBL" id="GLA56206.1"/>
    </source>
</evidence>
<dbReference type="Proteomes" id="UP001144191">
    <property type="component" value="Unassembled WGS sequence"/>
</dbReference>
<feature type="compositionally biased region" description="Polar residues" evidence="1">
    <location>
        <begin position="1"/>
        <end position="22"/>
    </location>
</feature>
<feature type="non-terminal residue" evidence="2">
    <location>
        <position position="82"/>
    </location>
</feature>
<evidence type="ECO:0000256" key="1">
    <source>
        <dbReference type="SAM" id="MobiDB-lite"/>
    </source>
</evidence>
<sequence>MSDSAQRRPSTPITLPFTSDTNPPADADSSGLSSTFCPCCAPSPSEETNSSFDITYLSAVLEERLLRTLTFSSSTPFRIQAM</sequence>
<name>A0A9W6AFA1_ASPNG</name>
<gene>
    <name evidence="2" type="ORF">AnigIFM63604_005666</name>
</gene>
<comment type="caution">
    <text evidence="2">The sequence shown here is derived from an EMBL/GenBank/DDBJ whole genome shotgun (WGS) entry which is preliminary data.</text>
</comment>
<reference evidence="2" key="1">
    <citation type="submission" date="2022-07" db="EMBL/GenBank/DDBJ databases">
        <title>Taxonomy of Aspergillus series Nigri: significant species reduction supported by multi-species coalescent approaches.</title>
        <authorList>
            <person name="Bian C."/>
            <person name="Kusuya Y."/>
            <person name="Sklenar F."/>
            <person name="D'hooge E."/>
            <person name="Yaguchi T."/>
            <person name="Takahashi H."/>
            <person name="Hubka V."/>
        </authorList>
    </citation>
    <scope>NUCLEOTIDE SEQUENCE</scope>
    <source>
        <strain evidence="2">IFM 63604</strain>
    </source>
</reference>
<evidence type="ECO:0000313" key="3">
    <source>
        <dbReference type="Proteomes" id="UP001144191"/>
    </source>
</evidence>
<accession>A0A9W6AFA1</accession>